<feature type="transmembrane region" description="Helical" evidence="2">
    <location>
        <begin position="15"/>
        <end position="36"/>
    </location>
</feature>
<evidence type="ECO:0000313" key="3">
    <source>
        <dbReference type="EMBL" id="CAL5970839.1"/>
    </source>
</evidence>
<dbReference type="Proteomes" id="UP001642409">
    <property type="component" value="Unassembled WGS sequence"/>
</dbReference>
<dbReference type="EMBL" id="CAXDID020000002">
    <property type="protein sequence ID" value="CAL5970839.1"/>
    <property type="molecule type" value="Genomic_DNA"/>
</dbReference>
<proteinExistence type="predicted"/>
<sequence length="132" mass="15007">MMMDVLMIDDIKKNINYLLLYIVVYYQDLIYAKFAIVYSTKKHKQKDSKIDSNNNSPSSNINSSKEDCDLQFDLKNESKRDSKTDQTNEVSVSVVVNEGTVLAHSANETKEKVENGAESNLEEETVSNESEK</sequence>
<protein>
    <submittedName>
        <fullName evidence="3">Hypothetical_protein</fullName>
    </submittedName>
</protein>
<feature type="region of interest" description="Disordered" evidence="1">
    <location>
        <begin position="43"/>
        <end position="132"/>
    </location>
</feature>
<name>A0ABP1GMI4_9EUKA</name>
<feature type="compositionally biased region" description="Basic and acidic residues" evidence="1">
    <location>
        <begin position="64"/>
        <end position="86"/>
    </location>
</feature>
<keyword evidence="2" id="KW-1133">Transmembrane helix</keyword>
<feature type="compositionally biased region" description="Low complexity" evidence="1">
    <location>
        <begin position="51"/>
        <end position="63"/>
    </location>
</feature>
<keyword evidence="4" id="KW-1185">Reference proteome</keyword>
<comment type="caution">
    <text evidence="3">The sequence shown here is derived from an EMBL/GenBank/DDBJ whole genome shotgun (WGS) entry which is preliminary data.</text>
</comment>
<accession>A0ABP1GMI4</accession>
<keyword evidence="2" id="KW-0812">Transmembrane</keyword>
<organism evidence="3 4">
    <name type="scientific">Hexamita inflata</name>
    <dbReference type="NCBI Taxonomy" id="28002"/>
    <lineage>
        <taxon>Eukaryota</taxon>
        <taxon>Metamonada</taxon>
        <taxon>Diplomonadida</taxon>
        <taxon>Hexamitidae</taxon>
        <taxon>Hexamitinae</taxon>
        <taxon>Hexamita</taxon>
    </lineage>
</organism>
<evidence type="ECO:0000313" key="4">
    <source>
        <dbReference type="Proteomes" id="UP001642409"/>
    </source>
</evidence>
<evidence type="ECO:0000256" key="1">
    <source>
        <dbReference type="SAM" id="MobiDB-lite"/>
    </source>
</evidence>
<evidence type="ECO:0000256" key="2">
    <source>
        <dbReference type="SAM" id="Phobius"/>
    </source>
</evidence>
<keyword evidence="2" id="KW-0472">Membrane</keyword>
<gene>
    <name evidence="3" type="ORF">HINF_LOCUS779</name>
</gene>
<reference evidence="3 4" key="1">
    <citation type="submission" date="2024-07" db="EMBL/GenBank/DDBJ databases">
        <authorList>
            <person name="Akdeniz Z."/>
        </authorList>
    </citation>
    <scope>NUCLEOTIDE SEQUENCE [LARGE SCALE GENOMIC DNA]</scope>
</reference>
<feature type="compositionally biased region" description="Low complexity" evidence="1">
    <location>
        <begin position="88"/>
        <end position="98"/>
    </location>
</feature>